<gene>
    <name evidence="1" type="ORF">PSYICH_LOCUS6363</name>
</gene>
<accession>A0A9P0CZE5</accession>
<protein>
    <submittedName>
        <fullName evidence="1">Uncharacterized protein</fullName>
    </submittedName>
</protein>
<reference evidence="1" key="1">
    <citation type="submission" date="2022-01" db="EMBL/GenBank/DDBJ databases">
        <authorList>
            <person name="King R."/>
        </authorList>
    </citation>
    <scope>NUCLEOTIDE SEQUENCE</scope>
</reference>
<dbReference type="AlphaFoldDB" id="A0A9P0CZE5"/>
<name>A0A9P0CZE5_9CUCU</name>
<dbReference type="OrthoDB" id="10045355at2759"/>
<dbReference type="PANTHER" id="PTHR31912">
    <property type="entry name" value="IP13529P"/>
    <property type="match status" value="1"/>
</dbReference>
<sequence length="223" mass="26585">MNNLKYFHTTSNVCVDIMHDLLEGVCRYDMGYVLYEFIYNKKYFSLETLNRRIKYFDFHQGVDTGNQIPQLIKLQIKKKHLTMSAAEMLALVVYFPFLVTNFIDTEDTCWTFYLLLYEIAYFTMKHEIDKSELIYLKHCITEHNSLFIEIFNDNLRPKYHILTHYVNIIKKMGPVNALSSMRFEAFHKIGKTNAHIVTSRVNLLQTLSLLYQLRVCHRLQFKI</sequence>
<organism evidence="1 2">
    <name type="scientific">Psylliodes chrysocephalus</name>
    <dbReference type="NCBI Taxonomy" id="3402493"/>
    <lineage>
        <taxon>Eukaryota</taxon>
        <taxon>Metazoa</taxon>
        <taxon>Ecdysozoa</taxon>
        <taxon>Arthropoda</taxon>
        <taxon>Hexapoda</taxon>
        <taxon>Insecta</taxon>
        <taxon>Pterygota</taxon>
        <taxon>Neoptera</taxon>
        <taxon>Endopterygota</taxon>
        <taxon>Coleoptera</taxon>
        <taxon>Polyphaga</taxon>
        <taxon>Cucujiformia</taxon>
        <taxon>Chrysomeloidea</taxon>
        <taxon>Chrysomelidae</taxon>
        <taxon>Galerucinae</taxon>
        <taxon>Alticini</taxon>
        <taxon>Psylliodes</taxon>
    </lineage>
</organism>
<keyword evidence="2" id="KW-1185">Reference proteome</keyword>
<dbReference type="EMBL" id="OV651814">
    <property type="protein sequence ID" value="CAH1107066.1"/>
    <property type="molecule type" value="Genomic_DNA"/>
</dbReference>
<evidence type="ECO:0000313" key="1">
    <source>
        <dbReference type="EMBL" id="CAH1107066.1"/>
    </source>
</evidence>
<evidence type="ECO:0000313" key="2">
    <source>
        <dbReference type="Proteomes" id="UP001153636"/>
    </source>
</evidence>
<proteinExistence type="predicted"/>
<dbReference type="PANTHER" id="PTHR31912:SF34">
    <property type="entry name" value="NOTOCHORD-RELATED PROTEIN"/>
    <property type="match status" value="1"/>
</dbReference>
<dbReference type="Proteomes" id="UP001153636">
    <property type="component" value="Chromosome 2"/>
</dbReference>